<proteinExistence type="inferred from homology"/>
<keyword evidence="7 10" id="KW-1133">Transmembrane helix</keyword>
<comment type="subcellular location">
    <subcellularLocation>
        <location evidence="1 10">Membrane</location>
        <topology evidence="1 10">Multi-pass membrane protein</topology>
    </subcellularLocation>
</comment>
<dbReference type="AlphaFoldDB" id="A0A1V4KQR3"/>
<dbReference type="InterPro" id="IPR007273">
    <property type="entry name" value="SCAMP"/>
</dbReference>
<evidence type="ECO:0000256" key="3">
    <source>
        <dbReference type="ARBA" id="ARBA00022448"/>
    </source>
</evidence>
<sequence>MLVLGSRFVPVFVPRFVPRFVPVFVPRSVVVCPKFHQGTLLREMAEKVNNFPPLPKFIPLKPCFYQNFADEIPIDYQSLVKRIYHVWIFYCITLAVNIIACLAWWIGGGYGANFGLAILWLVLFSPCGYVCWFRPAYKAFRSDSSFNFMAFFFIFGAQFLLTVLQAIGFSGWGACGWLAAITFFSTNVAAAVFMLFPAVMFTMSAVAMLICIVRVHKIYRGAGGSFQKAQDEWHSGAWRNPPSREAQYSNFSGNSLPEYPTVPSYPPGSQWP</sequence>
<evidence type="ECO:0000313" key="13">
    <source>
        <dbReference type="Proteomes" id="UP000190648"/>
    </source>
</evidence>
<keyword evidence="8 10" id="KW-0472">Membrane</keyword>
<evidence type="ECO:0000313" key="12">
    <source>
        <dbReference type="EMBL" id="OPJ86754.1"/>
    </source>
</evidence>
<comment type="similarity">
    <text evidence="2 10">Belongs to the SCAMP family.</text>
</comment>
<feature type="transmembrane region" description="Helical" evidence="10">
    <location>
        <begin position="112"/>
        <end position="133"/>
    </location>
</feature>
<evidence type="ECO:0000256" key="2">
    <source>
        <dbReference type="ARBA" id="ARBA00010482"/>
    </source>
</evidence>
<dbReference type="PANTHER" id="PTHR10687:SF11">
    <property type="entry name" value="SECRETORY CARRIER-ASSOCIATED MEMBRANE PROTEIN 4"/>
    <property type="match status" value="1"/>
</dbReference>
<feature type="compositionally biased region" description="Polar residues" evidence="11">
    <location>
        <begin position="246"/>
        <end position="255"/>
    </location>
</feature>
<dbReference type="GO" id="GO:0032588">
    <property type="term" value="C:trans-Golgi network membrane"/>
    <property type="evidence" value="ECO:0007669"/>
    <property type="project" value="TreeGrafter"/>
</dbReference>
<evidence type="ECO:0000256" key="7">
    <source>
        <dbReference type="ARBA" id="ARBA00022989"/>
    </source>
</evidence>
<dbReference type="EMBL" id="LSYS01002182">
    <property type="protein sequence ID" value="OPJ86754.1"/>
    <property type="molecule type" value="Genomic_DNA"/>
</dbReference>
<evidence type="ECO:0000256" key="11">
    <source>
        <dbReference type="SAM" id="MobiDB-lite"/>
    </source>
</evidence>
<keyword evidence="6" id="KW-0653">Protein transport</keyword>
<keyword evidence="4" id="KW-0597">Phosphoprotein</keyword>
<evidence type="ECO:0000256" key="8">
    <source>
        <dbReference type="ARBA" id="ARBA00023136"/>
    </source>
</evidence>
<feature type="transmembrane region" description="Helical" evidence="10">
    <location>
        <begin position="145"/>
        <end position="168"/>
    </location>
</feature>
<gene>
    <name evidence="12" type="primary">SCAMP4</name>
    <name evidence="12" type="ORF">AV530_006861</name>
</gene>
<protein>
    <recommendedName>
        <fullName evidence="10">Secretory carrier-associated membrane protein</fullName>
        <shortName evidence="10">Secretory carrier membrane protein</shortName>
    </recommendedName>
</protein>
<dbReference type="GO" id="GO:0055038">
    <property type="term" value="C:recycling endosome membrane"/>
    <property type="evidence" value="ECO:0007669"/>
    <property type="project" value="TreeGrafter"/>
</dbReference>
<evidence type="ECO:0000256" key="9">
    <source>
        <dbReference type="ARBA" id="ARBA00037350"/>
    </source>
</evidence>
<feature type="transmembrane region" description="Helical" evidence="10">
    <location>
        <begin position="188"/>
        <end position="213"/>
    </location>
</feature>
<evidence type="ECO:0000256" key="6">
    <source>
        <dbReference type="ARBA" id="ARBA00022927"/>
    </source>
</evidence>
<reference evidence="12 13" key="1">
    <citation type="submission" date="2016-02" db="EMBL/GenBank/DDBJ databases">
        <title>Band-tailed pigeon sequencing and assembly.</title>
        <authorList>
            <person name="Soares A.E."/>
            <person name="Novak B.J."/>
            <person name="Rice E.S."/>
            <person name="O'Connell B."/>
            <person name="Chang D."/>
            <person name="Weber S."/>
            <person name="Shapiro B."/>
        </authorList>
    </citation>
    <scope>NUCLEOTIDE SEQUENCE [LARGE SCALE GENOMIC DNA]</scope>
    <source>
        <strain evidence="12">BTP2013</strain>
        <tissue evidence="12">Blood</tissue>
    </source>
</reference>
<evidence type="ECO:0000256" key="10">
    <source>
        <dbReference type="RuleBase" id="RU363122"/>
    </source>
</evidence>
<keyword evidence="5 10" id="KW-0812">Transmembrane</keyword>
<keyword evidence="3 10" id="KW-0813">Transport</keyword>
<evidence type="ECO:0000256" key="1">
    <source>
        <dbReference type="ARBA" id="ARBA00004141"/>
    </source>
</evidence>
<evidence type="ECO:0000256" key="5">
    <source>
        <dbReference type="ARBA" id="ARBA00022692"/>
    </source>
</evidence>
<comment type="caution">
    <text evidence="12">The sequence shown here is derived from an EMBL/GenBank/DDBJ whole genome shotgun (WGS) entry which is preliminary data.</text>
</comment>
<organism evidence="12 13">
    <name type="scientific">Patagioenas fasciata monilis</name>
    <dbReference type="NCBI Taxonomy" id="372326"/>
    <lineage>
        <taxon>Eukaryota</taxon>
        <taxon>Metazoa</taxon>
        <taxon>Chordata</taxon>
        <taxon>Craniata</taxon>
        <taxon>Vertebrata</taxon>
        <taxon>Euteleostomi</taxon>
        <taxon>Archelosauria</taxon>
        <taxon>Archosauria</taxon>
        <taxon>Dinosauria</taxon>
        <taxon>Saurischia</taxon>
        <taxon>Theropoda</taxon>
        <taxon>Coelurosauria</taxon>
        <taxon>Aves</taxon>
        <taxon>Neognathae</taxon>
        <taxon>Neoaves</taxon>
        <taxon>Columbimorphae</taxon>
        <taxon>Columbiformes</taxon>
        <taxon>Columbidae</taxon>
        <taxon>Patagioenas</taxon>
    </lineage>
</organism>
<feature type="transmembrane region" description="Helical" evidence="10">
    <location>
        <begin position="87"/>
        <end position="106"/>
    </location>
</feature>
<dbReference type="Pfam" id="PF04144">
    <property type="entry name" value="SCAMP"/>
    <property type="match status" value="1"/>
</dbReference>
<keyword evidence="13" id="KW-1185">Reference proteome</keyword>
<accession>A0A1V4KQR3</accession>
<dbReference type="GO" id="GO:0015031">
    <property type="term" value="P:protein transport"/>
    <property type="evidence" value="ECO:0007669"/>
    <property type="project" value="UniProtKB-KW"/>
</dbReference>
<dbReference type="OrthoDB" id="242866at2759"/>
<name>A0A1V4KQR3_PATFA</name>
<comment type="function">
    <text evidence="9">Probably involved in membrane protein trafficking.</text>
</comment>
<dbReference type="Proteomes" id="UP000190648">
    <property type="component" value="Unassembled WGS sequence"/>
</dbReference>
<feature type="region of interest" description="Disordered" evidence="11">
    <location>
        <begin position="244"/>
        <end position="272"/>
    </location>
</feature>
<evidence type="ECO:0000256" key="4">
    <source>
        <dbReference type="ARBA" id="ARBA00022553"/>
    </source>
</evidence>
<dbReference type="PANTHER" id="PTHR10687">
    <property type="entry name" value="SECRETORY CARRIER-ASSOCIATED MEMBRANE PROTEIN SCAMP"/>
    <property type="match status" value="1"/>
</dbReference>